<feature type="domain" description="Ketoreductase" evidence="3">
    <location>
        <begin position="17"/>
        <end position="199"/>
    </location>
</feature>
<dbReference type="InterPro" id="IPR057326">
    <property type="entry name" value="KR_dom"/>
</dbReference>
<dbReference type="Pfam" id="PF00106">
    <property type="entry name" value="adh_short"/>
    <property type="match status" value="1"/>
</dbReference>
<evidence type="ECO:0000259" key="3">
    <source>
        <dbReference type="SMART" id="SM00822"/>
    </source>
</evidence>
<evidence type="ECO:0000256" key="1">
    <source>
        <dbReference type="ARBA" id="ARBA00006484"/>
    </source>
</evidence>
<dbReference type="PRINTS" id="PR00080">
    <property type="entry name" value="SDRFAMILY"/>
</dbReference>
<dbReference type="EMBL" id="BNEC01000005">
    <property type="protein sequence ID" value="GHI69689.1"/>
    <property type="molecule type" value="Genomic_DNA"/>
</dbReference>
<organism evidence="4 5">
    <name type="scientific">Streptomyces nojiriensis</name>
    <dbReference type="NCBI Taxonomy" id="66374"/>
    <lineage>
        <taxon>Bacteria</taxon>
        <taxon>Bacillati</taxon>
        <taxon>Actinomycetota</taxon>
        <taxon>Actinomycetes</taxon>
        <taxon>Kitasatosporales</taxon>
        <taxon>Streptomycetaceae</taxon>
        <taxon>Streptomyces</taxon>
    </lineage>
</organism>
<dbReference type="InterPro" id="IPR036291">
    <property type="entry name" value="NAD(P)-bd_dom_sf"/>
</dbReference>
<accession>A0ABQ3SNH2</accession>
<reference evidence="5" key="1">
    <citation type="submission" date="2023-07" db="EMBL/GenBank/DDBJ databases">
        <title>Whole genome shotgun sequence of Streptomyces nojiriensis NBRC 13794.</title>
        <authorList>
            <person name="Komaki H."/>
            <person name="Tamura T."/>
        </authorList>
    </citation>
    <scope>NUCLEOTIDE SEQUENCE [LARGE SCALE GENOMIC DNA]</scope>
    <source>
        <strain evidence="5">NBRC 13794</strain>
    </source>
</reference>
<dbReference type="Proteomes" id="UP000613974">
    <property type="component" value="Unassembled WGS sequence"/>
</dbReference>
<dbReference type="PROSITE" id="PS00061">
    <property type="entry name" value="ADH_SHORT"/>
    <property type="match status" value="1"/>
</dbReference>
<dbReference type="PRINTS" id="PR00081">
    <property type="entry name" value="GDHRDH"/>
</dbReference>
<dbReference type="PANTHER" id="PTHR43313">
    <property type="entry name" value="SHORT-CHAIN DEHYDROGENASE/REDUCTASE FAMILY 9C"/>
    <property type="match status" value="1"/>
</dbReference>
<evidence type="ECO:0000313" key="4">
    <source>
        <dbReference type="EMBL" id="GHI69689.1"/>
    </source>
</evidence>
<proteinExistence type="inferred from homology"/>
<comment type="caution">
    <text evidence="4">The sequence shown here is derived from an EMBL/GenBank/DDBJ whole genome shotgun (WGS) entry which is preliminary data.</text>
</comment>
<evidence type="ECO:0000256" key="2">
    <source>
        <dbReference type="RuleBase" id="RU000363"/>
    </source>
</evidence>
<evidence type="ECO:0000313" key="5">
    <source>
        <dbReference type="Proteomes" id="UP000613974"/>
    </source>
</evidence>
<sequence length="300" mass="32140">MRRHSPFGRHLEETRDEAVFVTGTSSGIGRAIALDLAGRSVTVFAGVRRAGDAPKGDGLPGAVHEILLDVTSGSQITEAADSIRRLLGRQRLRGVVNNAGAATGGPLEYVTIDEMRRQFEVNVFGQLAVTQAVLDLIRDHGDGRVLFTSSIAGHIAAPCFGPYAASKHALNGMAESMRRELRPWNIRVSVLVPGAVATPIWSKADHSVQGLTDRLPTRAKELYGSTLENMRRYMASAAAGRSISPSVVARAARHALYARQPKAVYLMGAEARAGVALSTALPTRVFDALLARQLSRSPSR</sequence>
<comment type="similarity">
    <text evidence="1 2">Belongs to the short-chain dehydrogenases/reductases (SDR) family.</text>
</comment>
<name>A0ABQ3SNH2_9ACTN</name>
<dbReference type="SUPFAM" id="SSF51735">
    <property type="entry name" value="NAD(P)-binding Rossmann-fold domains"/>
    <property type="match status" value="1"/>
</dbReference>
<dbReference type="SMART" id="SM00822">
    <property type="entry name" value="PKS_KR"/>
    <property type="match status" value="1"/>
</dbReference>
<gene>
    <name evidence="4" type="ORF">Snoj_36070</name>
</gene>
<keyword evidence="5" id="KW-1185">Reference proteome</keyword>
<dbReference type="InterPro" id="IPR002347">
    <property type="entry name" value="SDR_fam"/>
</dbReference>
<dbReference type="InterPro" id="IPR020904">
    <property type="entry name" value="Sc_DH/Rdtase_CS"/>
</dbReference>
<dbReference type="PANTHER" id="PTHR43313:SF1">
    <property type="entry name" value="3BETA-HYDROXYSTEROID DEHYDROGENASE DHS-16"/>
    <property type="match status" value="1"/>
</dbReference>
<protein>
    <submittedName>
        <fullName evidence="4">Short-chain dehydrogenase</fullName>
    </submittedName>
</protein>
<dbReference type="Gene3D" id="3.40.50.720">
    <property type="entry name" value="NAD(P)-binding Rossmann-like Domain"/>
    <property type="match status" value="1"/>
</dbReference>